<dbReference type="PROSITE" id="PS50068">
    <property type="entry name" value="LDLRA_2"/>
    <property type="match status" value="1"/>
</dbReference>
<keyword evidence="3" id="KW-0812">Transmembrane</keyword>
<keyword evidence="4" id="KW-1185">Reference proteome</keyword>
<protein>
    <submittedName>
        <fullName evidence="5">CUB domain-containing protein</fullName>
    </submittedName>
</protein>
<feature type="disulfide bond" evidence="2">
    <location>
        <begin position="93"/>
        <end position="108"/>
    </location>
</feature>
<dbReference type="CDD" id="cd00112">
    <property type="entry name" value="LDLa"/>
    <property type="match status" value="1"/>
</dbReference>
<evidence type="ECO:0000313" key="4">
    <source>
        <dbReference type="Proteomes" id="UP000887572"/>
    </source>
</evidence>
<evidence type="ECO:0000256" key="2">
    <source>
        <dbReference type="PROSITE-ProRule" id="PRU00124"/>
    </source>
</evidence>
<sequence>MGAPNHCAENAMEVYGGPFASTAFRTFCGLTSTHIYTGESLLYIRLFLMDEAHLLASNFRILFSSYTRRAINCSDQNLFDCGDEICIPRSLICNGRSNCLYRRDEFDCDSGNTLPNIVNSLYRSGHMPILIILIVLITVVTGLCLYYRPSKKTAMSHSNNSERMLRIEQLHNAKTNAVEKCSTVATTGRPPKCSNLNSKTMPNLAQSKSANSFSNWSLSDLTVENHYENCASNSMGKVPLTLHYAQKKAENFDCQYRGTLLGQTQQQQLDDDGQPKQKELSENKLGATKIVTV</sequence>
<keyword evidence="3" id="KW-0472">Membrane</keyword>
<evidence type="ECO:0000256" key="1">
    <source>
        <dbReference type="ARBA" id="ARBA00023157"/>
    </source>
</evidence>
<dbReference type="AlphaFoldDB" id="A0A914HV87"/>
<feature type="disulfide bond" evidence="2">
    <location>
        <begin position="81"/>
        <end position="99"/>
    </location>
</feature>
<keyword evidence="3" id="KW-1133">Transmembrane helix</keyword>
<dbReference type="SUPFAM" id="SSF57424">
    <property type="entry name" value="LDL receptor-like module"/>
    <property type="match status" value="1"/>
</dbReference>
<accession>A0A914HV87</accession>
<name>A0A914HV87_GLORO</name>
<organism evidence="4 5">
    <name type="scientific">Globodera rostochiensis</name>
    <name type="common">Golden nematode worm</name>
    <name type="synonym">Heterodera rostochiensis</name>
    <dbReference type="NCBI Taxonomy" id="31243"/>
    <lineage>
        <taxon>Eukaryota</taxon>
        <taxon>Metazoa</taxon>
        <taxon>Ecdysozoa</taxon>
        <taxon>Nematoda</taxon>
        <taxon>Chromadorea</taxon>
        <taxon>Rhabditida</taxon>
        <taxon>Tylenchina</taxon>
        <taxon>Tylenchomorpha</taxon>
        <taxon>Tylenchoidea</taxon>
        <taxon>Heteroderidae</taxon>
        <taxon>Heteroderinae</taxon>
        <taxon>Globodera</taxon>
    </lineage>
</organism>
<evidence type="ECO:0000313" key="5">
    <source>
        <dbReference type="WBParaSite" id="Gr19_v10_g4799.t1"/>
    </source>
</evidence>
<dbReference type="Gene3D" id="4.10.400.10">
    <property type="entry name" value="Low-density Lipoprotein Receptor"/>
    <property type="match status" value="1"/>
</dbReference>
<evidence type="ECO:0000256" key="3">
    <source>
        <dbReference type="SAM" id="Phobius"/>
    </source>
</evidence>
<dbReference type="InterPro" id="IPR002172">
    <property type="entry name" value="LDrepeatLR_classA_rpt"/>
</dbReference>
<reference evidence="5" key="1">
    <citation type="submission" date="2022-11" db="UniProtKB">
        <authorList>
            <consortium name="WormBaseParasite"/>
        </authorList>
    </citation>
    <scope>IDENTIFICATION</scope>
</reference>
<proteinExistence type="predicted"/>
<dbReference type="WBParaSite" id="Gr19_v10_g4799.t1">
    <property type="protein sequence ID" value="Gr19_v10_g4799.t1"/>
    <property type="gene ID" value="Gr19_v10_g4799"/>
</dbReference>
<dbReference type="InterPro" id="IPR036055">
    <property type="entry name" value="LDL_receptor-like_sf"/>
</dbReference>
<dbReference type="Proteomes" id="UP000887572">
    <property type="component" value="Unplaced"/>
</dbReference>
<feature type="transmembrane region" description="Helical" evidence="3">
    <location>
        <begin position="127"/>
        <end position="147"/>
    </location>
</feature>
<keyword evidence="1 2" id="KW-1015">Disulfide bond</keyword>
<comment type="caution">
    <text evidence="2">Lacks conserved residue(s) required for the propagation of feature annotation.</text>
</comment>